<dbReference type="SUPFAM" id="SSF48179">
    <property type="entry name" value="6-phosphogluconate dehydrogenase C-terminal domain-like"/>
    <property type="match status" value="1"/>
</dbReference>
<dbReference type="InterPro" id="IPR008927">
    <property type="entry name" value="6-PGluconate_DH-like_C_sf"/>
</dbReference>
<comment type="caution">
    <text evidence="3">The sequence shown here is derived from an EMBL/GenBank/DDBJ whole genome shotgun (WGS) entry which is preliminary data.</text>
</comment>
<dbReference type="AlphaFoldDB" id="A0A9W6K187"/>
<dbReference type="InterPro" id="IPR006115">
    <property type="entry name" value="6PGDH_NADP-bd"/>
</dbReference>
<feature type="domain" description="6-phosphogluconate dehydrogenase NADP-binding" evidence="1">
    <location>
        <begin position="17"/>
        <end position="123"/>
    </location>
</feature>
<dbReference type="Gene3D" id="3.40.50.720">
    <property type="entry name" value="NAD(P)-binding Rossmann-like Domain"/>
    <property type="match status" value="1"/>
</dbReference>
<keyword evidence="4" id="KW-1185">Reference proteome</keyword>
<proteinExistence type="predicted"/>
<protein>
    <submittedName>
        <fullName evidence="3">Dehydrogenase</fullName>
    </submittedName>
</protein>
<evidence type="ECO:0000313" key="4">
    <source>
        <dbReference type="Proteomes" id="UP001143330"/>
    </source>
</evidence>
<accession>A0A9W6K187</accession>
<reference evidence="3" key="2">
    <citation type="submission" date="2023-01" db="EMBL/GenBank/DDBJ databases">
        <authorList>
            <person name="Sun Q."/>
            <person name="Evtushenko L."/>
        </authorList>
    </citation>
    <scope>NUCLEOTIDE SEQUENCE</scope>
    <source>
        <strain evidence="3">VKM B-2789</strain>
    </source>
</reference>
<dbReference type="GO" id="GO:0050661">
    <property type="term" value="F:NADP binding"/>
    <property type="evidence" value="ECO:0007669"/>
    <property type="project" value="InterPro"/>
</dbReference>
<dbReference type="InterPro" id="IPR036291">
    <property type="entry name" value="NAD(P)-bd_dom_sf"/>
</dbReference>
<dbReference type="Proteomes" id="UP001143330">
    <property type="component" value="Unassembled WGS sequence"/>
</dbReference>
<evidence type="ECO:0000259" key="1">
    <source>
        <dbReference type="Pfam" id="PF03446"/>
    </source>
</evidence>
<dbReference type="Gene3D" id="1.10.1040.10">
    <property type="entry name" value="N-(1-d-carboxylethyl)-l-norvaline Dehydrogenase, domain 2"/>
    <property type="match status" value="1"/>
</dbReference>
<sequence>MNMSDAGLHPDGKLPPKLCFIGFGEAGQAFAGGLMQAGIREVAAFDIAGHEARICVPAERLGVRLAADPATALEGADYVFSAVTAESSLDAARRVAPLLGPHQLFVDVNSVSPGRKRAAAAAIGRPGGYLDLAIMAPVHPRQHQTPCLAAGPSAESFVAVFGDYGMNLSVAGPEIGAATQVKMVRSVMVKGLEALCYECFAAARSAGIEADILASLQRSYPGIAWRDVASYNVSRMLDHGVRRAAEMREVALTLRELGVEPAVTEGTVAQQERLGRLALETYPPDLEEMLDLVRRELKDANVLA</sequence>
<dbReference type="Pfam" id="PF09130">
    <property type="entry name" value="DUF1932"/>
    <property type="match status" value="1"/>
</dbReference>
<reference evidence="3" key="1">
    <citation type="journal article" date="2014" name="Int. J. Syst. Evol. Microbiol.">
        <title>Complete genome sequence of Corynebacterium casei LMG S-19264T (=DSM 44701T), isolated from a smear-ripened cheese.</title>
        <authorList>
            <consortium name="US DOE Joint Genome Institute (JGI-PGF)"/>
            <person name="Walter F."/>
            <person name="Albersmeier A."/>
            <person name="Kalinowski J."/>
            <person name="Ruckert C."/>
        </authorList>
    </citation>
    <scope>NUCLEOTIDE SEQUENCE</scope>
    <source>
        <strain evidence="3">VKM B-2789</strain>
    </source>
</reference>
<evidence type="ECO:0000259" key="2">
    <source>
        <dbReference type="Pfam" id="PF09130"/>
    </source>
</evidence>
<feature type="domain" description="Phosphogluconate dehydrogenase NAD-binding putative C-terminal" evidence="2">
    <location>
        <begin position="203"/>
        <end position="273"/>
    </location>
</feature>
<dbReference type="Pfam" id="PF03446">
    <property type="entry name" value="NAD_binding_2"/>
    <property type="match status" value="1"/>
</dbReference>
<gene>
    <name evidence="3" type="ORF">GCM10017653_37090</name>
</gene>
<evidence type="ECO:0000313" key="3">
    <source>
        <dbReference type="EMBL" id="GLK85639.1"/>
    </source>
</evidence>
<dbReference type="SUPFAM" id="SSF51735">
    <property type="entry name" value="NAD(P)-binding Rossmann-fold domains"/>
    <property type="match status" value="1"/>
</dbReference>
<dbReference type="EMBL" id="BSFM01000017">
    <property type="protein sequence ID" value="GLK85639.1"/>
    <property type="molecule type" value="Genomic_DNA"/>
</dbReference>
<dbReference type="InterPro" id="IPR013328">
    <property type="entry name" value="6PGD_dom2"/>
</dbReference>
<dbReference type="RefSeq" id="WP_213359310.1">
    <property type="nucleotide sequence ID" value="NZ_BSFM01000017.1"/>
</dbReference>
<name>A0A9W6K187_9HYPH</name>
<organism evidence="3 4">
    <name type="scientific">Ancylobacter defluvii</name>
    <dbReference type="NCBI Taxonomy" id="1282440"/>
    <lineage>
        <taxon>Bacteria</taxon>
        <taxon>Pseudomonadati</taxon>
        <taxon>Pseudomonadota</taxon>
        <taxon>Alphaproteobacteria</taxon>
        <taxon>Hyphomicrobiales</taxon>
        <taxon>Xanthobacteraceae</taxon>
        <taxon>Ancylobacter</taxon>
    </lineage>
</organism>
<dbReference type="InterPro" id="IPR015814">
    <property type="entry name" value="Pgluconate_DH_NAD-bd_C"/>
</dbReference>